<sequence length="147" mass="15248">MDDILNLPVPDPRVGETFRLGGDLDDLIASAAAARLRSAFTCGMLKVDVFTAAAALAESREAAAALAGGEQVPIEAFKAEAMALLGHATRVRPSRAGGARMGWADAAGFSWRGAALAERSGSIAALEEVLLLTRAVELQMLTGRLGE</sequence>
<accession>A0A150H2G4</accession>
<gene>
    <name evidence="1" type="ORF">GPECTOR_1g325</name>
</gene>
<organism evidence="1 2">
    <name type="scientific">Gonium pectorale</name>
    <name type="common">Green alga</name>
    <dbReference type="NCBI Taxonomy" id="33097"/>
    <lineage>
        <taxon>Eukaryota</taxon>
        <taxon>Viridiplantae</taxon>
        <taxon>Chlorophyta</taxon>
        <taxon>core chlorophytes</taxon>
        <taxon>Chlorophyceae</taxon>
        <taxon>CS clade</taxon>
        <taxon>Chlamydomonadales</taxon>
        <taxon>Volvocaceae</taxon>
        <taxon>Gonium</taxon>
    </lineage>
</organism>
<keyword evidence="2" id="KW-1185">Reference proteome</keyword>
<evidence type="ECO:0000313" key="2">
    <source>
        <dbReference type="Proteomes" id="UP000075714"/>
    </source>
</evidence>
<name>A0A150H2G4_GONPE</name>
<protein>
    <submittedName>
        <fullName evidence="1">Uncharacterized protein</fullName>
    </submittedName>
</protein>
<dbReference type="AlphaFoldDB" id="A0A150H2G4"/>
<evidence type="ECO:0000313" key="1">
    <source>
        <dbReference type="EMBL" id="KXZ56367.1"/>
    </source>
</evidence>
<proteinExistence type="predicted"/>
<comment type="caution">
    <text evidence="1">The sequence shown here is derived from an EMBL/GenBank/DDBJ whole genome shotgun (WGS) entry which is preliminary data.</text>
</comment>
<dbReference type="OrthoDB" id="550813at2759"/>
<reference evidence="2" key="1">
    <citation type="journal article" date="2016" name="Nat. Commun.">
        <title>The Gonium pectorale genome demonstrates co-option of cell cycle regulation during the evolution of multicellularity.</title>
        <authorList>
            <person name="Hanschen E.R."/>
            <person name="Marriage T.N."/>
            <person name="Ferris P.J."/>
            <person name="Hamaji T."/>
            <person name="Toyoda A."/>
            <person name="Fujiyama A."/>
            <person name="Neme R."/>
            <person name="Noguchi H."/>
            <person name="Minakuchi Y."/>
            <person name="Suzuki M."/>
            <person name="Kawai-Toyooka H."/>
            <person name="Smith D.R."/>
            <person name="Sparks H."/>
            <person name="Anderson J."/>
            <person name="Bakaric R."/>
            <person name="Luria V."/>
            <person name="Karger A."/>
            <person name="Kirschner M.W."/>
            <person name="Durand P.M."/>
            <person name="Michod R.E."/>
            <person name="Nozaki H."/>
            <person name="Olson B.J."/>
        </authorList>
    </citation>
    <scope>NUCLEOTIDE SEQUENCE [LARGE SCALE GENOMIC DNA]</scope>
    <source>
        <strain evidence="2">NIES-2863</strain>
    </source>
</reference>
<dbReference type="Proteomes" id="UP000075714">
    <property type="component" value="Unassembled WGS sequence"/>
</dbReference>
<dbReference type="EMBL" id="LSYV01000002">
    <property type="protein sequence ID" value="KXZ56367.1"/>
    <property type="molecule type" value="Genomic_DNA"/>
</dbReference>